<comment type="caution">
    <text evidence="1">The sequence shown here is derived from an EMBL/GenBank/DDBJ whole genome shotgun (WGS) entry which is preliminary data.</text>
</comment>
<reference evidence="1" key="1">
    <citation type="journal article" date="2020" name="mSystems">
        <title>Genome- and Community-Level Interaction Insights into Carbon Utilization and Element Cycling Functions of Hydrothermarchaeota in Hydrothermal Sediment.</title>
        <authorList>
            <person name="Zhou Z."/>
            <person name="Liu Y."/>
            <person name="Xu W."/>
            <person name="Pan J."/>
            <person name="Luo Z.H."/>
            <person name="Li M."/>
        </authorList>
    </citation>
    <scope>NUCLEOTIDE SEQUENCE [LARGE SCALE GENOMIC DNA]</scope>
    <source>
        <strain evidence="1">HyVt-93</strain>
    </source>
</reference>
<proteinExistence type="predicted"/>
<dbReference type="AlphaFoldDB" id="A0A7C5P0C9"/>
<sequence>MVYVLVEEMISKGKLAGLIVLIGDKERINNFIYENLNKFYKDGGSFVKRKETEDRLYELWELHKPDGEILELRFYVFGDEEIDSINIIE</sequence>
<gene>
    <name evidence="1" type="ORF">ENL40_07295</name>
</gene>
<protein>
    <submittedName>
        <fullName evidence="1">Uncharacterized protein</fullName>
    </submittedName>
</protein>
<dbReference type="EMBL" id="DRTU01000295">
    <property type="protein sequence ID" value="HHI01248.1"/>
    <property type="molecule type" value="Genomic_DNA"/>
</dbReference>
<organism evidence="1">
    <name type="scientific">Thermococcus litoralis</name>
    <dbReference type="NCBI Taxonomy" id="2265"/>
    <lineage>
        <taxon>Archaea</taxon>
        <taxon>Methanobacteriati</taxon>
        <taxon>Methanobacteriota</taxon>
        <taxon>Thermococci</taxon>
        <taxon>Thermococcales</taxon>
        <taxon>Thermococcaceae</taxon>
        <taxon>Thermococcus</taxon>
    </lineage>
</organism>
<accession>A0A7C5P0C9</accession>
<evidence type="ECO:0000313" key="1">
    <source>
        <dbReference type="EMBL" id="HHI01248.1"/>
    </source>
</evidence>
<name>A0A7C5P0C9_THELI</name>
<dbReference type="Proteomes" id="UP000886217">
    <property type="component" value="Unassembled WGS sequence"/>
</dbReference>